<accession>Q0YRP0</accession>
<gene>
    <name evidence="1" type="ORF">CferDRAFT_0946</name>
</gene>
<dbReference type="AlphaFoldDB" id="Q0YRP0"/>
<sequence>MALRLTATEKVVIPKDIQLATLQLDDVKNIEKRVLKEKSPEIKVIRTVNRLWQLELPDEHLPAITTQYIVTGTNGKADVFSSINDPSSSVKIEIKPKGIRSKEYVNNHWLMSESVDIIIYPLAATSKGAYKGIIKTIISFAQI</sequence>
<dbReference type="Proteomes" id="UP000004162">
    <property type="component" value="Unassembled WGS sequence"/>
</dbReference>
<proteinExistence type="predicted"/>
<evidence type="ECO:0000313" key="1">
    <source>
        <dbReference type="EMBL" id="EAT58972.1"/>
    </source>
</evidence>
<reference evidence="1 2" key="1">
    <citation type="submission" date="2006-07" db="EMBL/GenBank/DDBJ databases">
        <title>Annotation of the draft genome assembly of Chlorobium ferroxidans DSM 13031.</title>
        <authorList>
            <consortium name="US DOE Joint Genome Institute (JGI-ORNL)"/>
            <person name="Larimer F."/>
            <person name="Land M."/>
            <person name="Hauser L."/>
        </authorList>
    </citation>
    <scope>NUCLEOTIDE SEQUENCE [LARGE SCALE GENOMIC DNA]</scope>
    <source>
        <strain evidence="1 2">DSM 13031</strain>
    </source>
</reference>
<reference evidence="1 2" key="2">
    <citation type="submission" date="2006-07" db="EMBL/GenBank/DDBJ databases">
        <title>Sequencing of the draft genome and assembly of Chlorobium ferroxidans DSM 13031.</title>
        <authorList>
            <consortium name="US DOE Joint Genome Institute (JGI-PGF)"/>
            <person name="Copeland A."/>
            <person name="Lucas S."/>
            <person name="Lapidus A."/>
            <person name="Barry K."/>
            <person name="Glavina del Rio T."/>
            <person name="Dalin E."/>
            <person name="Tice H."/>
            <person name="Bruce D."/>
            <person name="Pitluck S."/>
            <person name="Richardson P."/>
        </authorList>
    </citation>
    <scope>NUCLEOTIDE SEQUENCE [LARGE SCALE GENOMIC DNA]</scope>
    <source>
        <strain evidence="1 2">DSM 13031</strain>
    </source>
</reference>
<organism evidence="1 2">
    <name type="scientific">Chlorobium ferrooxidans DSM 13031</name>
    <dbReference type="NCBI Taxonomy" id="377431"/>
    <lineage>
        <taxon>Bacteria</taxon>
        <taxon>Pseudomonadati</taxon>
        <taxon>Chlorobiota</taxon>
        <taxon>Chlorobiia</taxon>
        <taxon>Chlorobiales</taxon>
        <taxon>Chlorobiaceae</taxon>
        <taxon>Chlorobium/Pelodictyon group</taxon>
        <taxon>Chlorobium</taxon>
    </lineage>
</organism>
<dbReference type="EMBL" id="AASE01000009">
    <property type="protein sequence ID" value="EAT58972.1"/>
    <property type="molecule type" value="Genomic_DNA"/>
</dbReference>
<keyword evidence="2" id="KW-1185">Reference proteome</keyword>
<evidence type="ECO:0000313" key="2">
    <source>
        <dbReference type="Proteomes" id="UP000004162"/>
    </source>
</evidence>
<protein>
    <submittedName>
        <fullName evidence="1">Uncharacterized protein</fullName>
    </submittedName>
</protein>
<comment type="caution">
    <text evidence="1">The sequence shown here is derived from an EMBL/GenBank/DDBJ whole genome shotgun (WGS) entry which is preliminary data.</text>
</comment>
<name>Q0YRP0_9CHLB</name>